<dbReference type="RefSeq" id="WP_344756851.1">
    <property type="nucleotide sequence ID" value="NZ_BAABAE010000003.1"/>
</dbReference>
<dbReference type="EMBL" id="BAABAE010000003">
    <property type="protein sequence ID" value="GAA3747179.1"/>
    <property type="molecule type" value="Genomic_DNA"/>
</dbReference>
<sequence>MKVLPFGDRALLAEFESLDEAMGAFRALEAARAPGVIELVPAARTVLVRIDPGRMSLTAARNWLESTRLDTKASATGAIVTIPVRYDGPDLASTAEILGLSTDELVSRHSGTAWRCAFIGFAPGFAYLVDAESTGGRAGLDVPRRATSREAVPAGAVGLAGEFTGIYPRSSPGGWQLIATTEVTLFDPDREHPALIAPGTTVRFEVVEP</sequence>
<dbReference type="SMART" id="SM00796">
    <property type="entry name" value="AHS1"/>
    <property type="match status" value="1"/>
</dbReference>
<evidence type="ECO:0000256" key="2">
    <source>
        <dbReference type="ARBA" id="ARBA00022801"/>
    </source>
</evidence>
<reference evidence="6" key="1">
    <citation type="journal article" date="2019" name="Int. J. Syst. Evol. Microbiol.">
        <title>The Global Catalogue of Microorganisms (GCM) 10K type strain sequencing project: providing services to taxonomists for standard genome sequencing and annotation.</title>
        <authorList>
            <consortium name="The Broad Institute Genomics Platform"/>
            <consortium name="The Broad Institute Genome Sequencing Center for Infectious Disease"/>
            <person name="Wu L."/>
            <person name="Ma J."/>
        </authorList>
    </citation>
    <scope>NUCLEOTIDE SEQUENCE [LARGE SCALE GENOMIC DNA]</scope>
    <source>
        <strain evidence="6">JCM 16949</strain>
    </source>
</reference>
<dbReference type="PANTHER" id="PTHR34698">
    <property type="entry name" value="5-OXOPROLINASE SUBUNIT B"/>
    <property type="match status" value="1"/>
</dbReference>
<evidence type="ECO:0000256" key="3">
    <source>
        <dbReference type="ARBA" id="ARBA00022840"/>
    </source>
</evidence>
<dbReference type="InterPro" id="IPR010016">
    <property type="entry name" value="PxpB"/>
</dbReference>
<organism evidence="5 6">
    <name type="scientific">Leifsonella bigeumensis</name>
    <dbReference type="NCBI Taxonomy" id="433643"/>
    <lineage>
        <taxon>Bacteria</taxon>
        <taxon>Bacillati</taxon>
        <taxon>Actinomycetota</taxon>
        <taxon>Actinomycetes</taxon>
        <taxon>Micrococcales</taxon>
        <taxon>Microbacteriaceae</taxon>
        <taxon>Leifsonella</taxon>
    </lineage>
</organism>
<proteinExistence type="predicted"/>
<evidence type="ECO:0000313" key="6">
    <source>
        <dbReference type="Proteomes" id="UP001501004"/>
    </source>
</evidence>
<dbReference type="Pfam" id="PF02682">
    <property type="entry name" value="CT_C_D"/>
    <property type="match status" value="1"/>
</dbReference>
<comment type="caution">
    <text evidence="5">The sequence shown here is derived from an EMBL/GenBank/DDBJ whole genome shotgun (WGS) entry which is preliminary data.</text>
</comment>
<accession>A0ABP7FYQ7</accession>
<dbReference type="InterPro" id="IPR029000">
    <property type="entry name" value="Cyclophilin-like_dom_sf"/>
</dbReference>
<dbReference type="GO" id="GO:0016787">
    <property type="term" value="F:hydrolase activity"/>
    <property type="evidence" value="ECO:0007669"/>
    <property type="project" value="UniProtKB-KW"/>
</dbReference>
<dbReference type="SUPFAM" id="SSF160467">
    <property type="entry name" value="PH0987 N-terminal domain-like"/>
    <property type="match status" value="1"/>
</dbReference>
<dbReference type="Proteomes" id="UP001501004">
    <property type="component" value="Unassembled WGS sequence"/>
</dbReference>
<evidence type="ECO:0000256" key="1">
    <source>
        <dbReference type="ARBA" id="ARBA00022741"/>
    </source>
</evidence>
<feature type="domain" description="Carboxyltransferase" evidence="4">
    <location>
        <begin position="1"/>
        <end position="196"/>
    </location>
</feature>
<keyword evidence="1" id="KW-0547">Nucleotide-binding</keyword>
<name>A0ABP7FYQ7_9MICO</name>
<protein>
    <submittedName>
        <fullName evidence="5">Allophanate hydrolase subunit 1</fullName>
    </submittedName>
</protein>
<keyword evidence="3" id="KW-0067">ATP-binding</keyword>
<dbReference type="Gene3D" id="2.40.100.10">
    <property type="entry name" value="Cyclophilin-like"/>
    <property type="match status" value="1"/>
</dbReference>
<dbReference type="SUPFAM" id="SSF50891">
    <property type="entry name" value="Cyclophilin-like"/>
    <property type="match status" value="1"/>
</dbReference>
<evidence type="ECO:0000313" key="5">
    <source>
        <dbReference type="EMBL" id="GAA3747179.1"/>
    </source>
</evidence>
<gene>
    <name evidence="5" type="ORF">GCM10022239_23330</name>
</gene>
<dbReference type="InterPro" id="IPR003833">
    <property type="entry name" value="CT_C_D"/>
</dbReference>
<keyword evidence="2 5" id="KW-0378">Hydrolase</keyword>
<keyword evidence="6" id="KW-1185">Reference proteome</keyword>
<dbReference type="PANTHER" id="PTHR34698:SF2">
    <property type="entry name" value="5-OXOPROLINASE SUBUNIT B"/>
    <property type="match status" value="1"/>
</dbReference>
<evidence type="ECO:0000259" key="4">
    <source>
        <dbReference type="SMART" id="SM00796"/>
    </source>
</evidence>
<dbReference type="Gene3D" id="3.30.1360.40">
    <property type="match status" value="1"/>
</dbReference>